<accession>A0A5N6PV94</accession>
<dbReference type="Proteomes" id="UP000326396">
    <property type="component" value="Linkage Group LG10"/>
</dbReference>
<dbReference type="OrthoDB" id="5378265at2759"/>
<evidence type="ECO:0008006" key="3">
    <source>
        <dbReference type="Google" id="ProtNLM"/>
    </source>
</evidence>
<comment type="caution">
    <text evidence="1">The sequence shown here is derived from an EMBL/GenBank/DDBJ whole genome shotgun (WGS) entry which is preliminary data.</text>
</comment>
<gene>
    <name evidence="1" type="ORF">E3N88_04074</name>
</gene>
<name>A0A5N6PV94_9ASTR</name>
<sequence length="235" mass="26406">MAIPAGGVVGPVREPGNVSLLCPKLTTTNYTAWSIMMETVLAAHGLQDAIDPVTGGGVDARRKNMAKALIFQSIPEDVLLQVSKYQEPKDVWDAIRVRFLGAERVQKARLQTLRSELEGMRMLETETVDEFAGRLSGIQSKYRSLGSSLEEEVMVRKFLNSMPPKYLPIVTSIEQYSEIENMAFEEVVGRLKAYEERVKPQEDLARDVREKLLLVHNDKQVKEKNGRADIISLCK</sequence>
<dbReference type="PANTHER" id="PTHR35317:SF41">
    <property type="entry name" value="RNA-DIRECTED DNA POLYMERASE"/>
    <property type="match status" value="1"/>
</dbReference>
<dbReference type="Pfam" id="PF14223">
    <property type="entry name" value="Retrotran_gag_2"/>
    <property type="match status" value="1"/>
</dbReference>
<keyword evidence="2" id="KW-1185">Reference proteome</keyword>
<protein>
    <recommendedName>
        <fullName evidence="3">DUF4219 domain-containing protein</fullName>
    </recommendedName>
</protein>
<evidence type="ECO:0000313" key="1">
    <source>
        <dbReference type="EMBL" id="KAD7116806.1"/>
    </source>
</evidence>
<proteinExistence type="predicted"/>
<dbReference type="PANTHER" id="PTHR35317">
    <property type="entry name" value="OS04G0629600 PROTEIN"/>
    <property type="match status" value="1"/>
</dbReference>
<reference evidence="1 2" key="1">
    <citation type="submission" date="2019-05" db="EMBL/GenBank/DDBJ databases">
        <title>Mikania micrantha, genome provides insights into the molecular mechanism of rapid growth.</title>
        <authorList>
            <person name="Liu B."/>
        </authorList>
    </citation>
    <scope>NUCLEOTIDE SEQUENCE [LARGE SCALE GENOMIC DNA]</scope>
    <source>
        <strain evidence="1">NLD-2019</strain>
        <tissue evidence="1">Leaf</tissue>
    </source>
</reference>
<evidence type="ECO:0000313" key="2">
    <source>
        <dbReference type="Proteomes" id="UP000326396"/>
    </source>
</evidence>
<dbReference type="EMBL" id="SZYD01000002">
    <property type="protein sequence ID" value="KAD7116806.1"/>
    <property type="molecule type" value="Genomic_DNA"/>
</dbReference>
<dbReference type="AlphaFoldDB" id="A0A5N6PV94"/>
<organism evidence="1 2">
    <name type="scientific">Mikania micrantha</name>
    <name type="common">bitter vine</name>
    <dbReference type="NCBI Taxonomy" id="192012"/>
    <lineage>
        <taxon>Eukaryota</taxon>
        <taxon>Viridiplantae</taxon>
        <taxon>Streptophyta</taxon>
        <taxon>Embryophyta</taxon>
        <taxon>Tracheophyta</taxon>
        <taxon>Spermatophyta</taxon>
        <taxon>Magnoliopsida</taxon>
        <taxon>eudicotyledons</taxon>
        <taxon>Gunneridae</taxon>
        <taxon>Pentapetalae</taxon>
        <taxon>asterids</taxon>
        <taxon>campanulids</taxon>
        <taxon>Asterales</taxon>
        <taxon>Asteraceae</taxon>
        <taxon>Asteroideae</taxon>
        <taxon>Heliantheae alliance</taxon>
        <taxon>Eupatorieae</taxon>
        <taxon>Mikania</taxon>
    </lineage>
</organism>